<reference evidence="1" key="1">
    <citation type="journal article" date="2014" name="Genome Announc.">
        <title>Draft genome sequences of the altered schaedler flora, a defined bacterial community from gnotobiotic mice.</title>
        <authorList>
            <person name="Wannemuehler M.J."/>
            <person name="Overstreet A.M."/>
            <person name="Ward D.V."/>
            <person name="Phillips G.J."/>
        </authorList>
    </citation>
    <scope>NUCLEOTIDE SEQUENCE</scope>
    <source>
        <strain evidence="1">ASF457</strain>
    </source>
</reference>
<dbReference type="Proteomes" id="UP000017429">
    <property type="component" value="Chromosome"/>
</dbReference>
<reference evidence="1" key="3">
    <citation type="submission" date="2022-06" db="EMBL/GenBank/DDBJ databases">
        <title>Resources to Facilitate Use of the Altered Schaedler Flora (ASF) Mouse Model to Study Microbiome Function.</title>
        <authorList>
            <person name="Proctor A."/>
            <person name="Parvinroo S."/>
            <person name="Richie T."/>
            <person name="Jia X."/>
            <person name="Lee S.T.M."/>
            <person name="Karp P.D."/>
            <person name="Paley S."/>
            <person name="Kostic A.D."/>
            <person name="Pierre J.F."/>
            <person name="Wannemuehler M.J."/>
            <person name="Phillips G.J."/>
        </authorList>
    </citation>
    <scope>NUCLEOTIDE SEQUENCE</scope>
    <source>
        <strain evidence="1">ASF457</strain>
    </source>
</reference>
<dbReference type="EMBL" id="CP097562">
    <property type="protein sequence ID" value="USF23440.1"/>
    <property type="molecule type" value="Genomic_DNA"/>
</dbReference>
<dbReference type="OrthoDB" id="9784984at2"/>
<dbReference type="Pfam" id="PF04545">
    <property type="entry name" value="Sigma70_r4"/>
    <property type="match status" value="1"/>
</dbReference>
<evidence type="ECO:0000313" key="1">
    <source>
        <dbReference type="EMBL" id="USF23440.1"/>
    </source>
</evidence>
<sequence>MVTAERRQKQIRFHNADLYNSIQIPVRDYLLELTKDLELAVLLNQMIFSKKEYMTLNDIKRLSLNEKTKQTIRVKLEQLIELGLIKKYKNNKIIYNQDLYTVSDSLTSAPEENNKILGIIEGQDLNYEFHYLMAMIINKFRTYVLSGINEITISVYQLKIMLGVNNSETSIRNVLNQLEEDNYITIESSNNINTYIINTDKIITNYSLEDINKYTDELVKYYEEYLKRMAYYIYKHKTDKYNIDWHINYSLTNFKNIIKKMFEAGTADYYILKQIIIYLIHNIDLEKYTNPRAIKKEYKELADLSKNLSKRKAKRFIYKFQNNLLNEESSKVLNKIYWEEAEKYINKHKGTLSKYYFESRAGVNYIELEDYYQEALYIIYKILKKYNITDMTDNEKFSIDSLYSELLYKLKDYMYYKRDNIKTHKQQDIAPDKRDYSICITSISDEYSYLNIINNYTTDALCSNFLIKENTELEQIDIEYDTNTGINKLFNVLDERSILIIKKYTGYDSHRLTFKEIGEKLGITESITARIYKRAIQQLRQHFPPDKEQELRQLIFKT</sequence>
<dbReference type="RefSeq" id="WP_023276505.1">
    <property type="nucleotide sequence ID" value="NZ_CP097562.1"/>
</dbReference>
<accession>V2RJ77</accession>
<organism evidence="1 2">
    <name type="scientific">Mucispirillum schaedleri ASF457</name>
    <dbReference type="NCBI Taxonomy" id="1379858"/>
    <lineage>
        <taxon>Bacteria</taxon>
        <taxon>Pseudomonadati</taxon>
        <taxon>Deferribacterota</taxon>
        <taxon>Deferribacteres</taxon>
        <taxon>Deferribacterales</taxon>
        <taxon>Mucispirillaceae</taxon>
        <taxon>Mucispirillum</taxon>
    </lineage>
</organism>
<dbReference type="InterPro" id="IPR007630">
    <property type="entry name" value="RNA_pol_sigma70_r4"/>
</dbReference>
<dbReference type="SUPFAM" id="SSF88659">
    <property type="entry name" value="Sigma3 and sigma4 domains of RNA polymerase sigma factors"/>
    <property type="match status" value="1"/>
</dbReference>
<dbReference type="KEGG" id="msch:N508_000501"/>
<dbReference type="GO" id="GO:0003700">
    <property type="term" value="F:DNA-binding transcription factor activity"/>
    <property type="evidence" value="ECO:0007669"/>
    <property type="project" value="InterPro"/>
</dbReference>
<dbReference type="AlphaFoldDB" id="V2RJ77"/>
<dbReference type="Gene3D" id="1.20.140.160">
    <property type="match status" value="1"/>
</dbReference>
<evidence type="ECO:0000313" key="2">
    <source>
        <dbReference type="Proteomes" id="UP000017429"/>
    </source>
</evidence>
<dbReference type="GO" id="GO:0006352">
    <property type="term" value="P:DNA-templated transcription initiation"/>
    <property type="evidence" value="ECO:0007669"/>
    <property type="project" value="InterPro"/>
</dbReference>
<keyword evidence="2" id="KW-1185">Reference proteome</keyword>
<reference evidence="1" key="2">
    <citation type="submission" date="2022-05" db="EMBL/GenBank/DDBJ databases">
        <authorList>
            <person name="Proctor A.L."/>
            <person name="Phillips G.J."/>
            <person name="Wannemuehler M.J."/>
        </authorList>
    </citation>
    <scope>NUCLEOTIDE SEQUENCE</scope>
    <source>
        <strain evidence="1">ASF457</strain>
    </source>
</reference>
<dbReference type="InterPro" id="IPR013324">
    <property type="entry name" value="RNA_pol_sigma_r3/r4-like"/>
</dbReference>
<protein>
    <submittedName>
        <fullName evidence="1">Uncharacterized protein</fullName>
    </submittedName>
</protein>
<name>V2RJ77_9BACT</name>
<gene>
    <name evidence="1" type="ORF">N508_000501</name>
</gene>
<proteinExistence type="predicted"/>